<dbReference type="InterPro" id="IPR042123">
    <property type="entry name" value="Zip3/RNF212-like"/>
</dbReference>
<keyword evidence="1" id="KW-0469">Meiosis</keyword>
<feature type="compositionally biased region" description="Basic and acidic residues" evidence="3">
    <location>
        <begin position="289"/>
        <end position="303"/>
    </location>
</feature>
<gene>
    <name evidence="5" type="ORF">RhiXN_01975</name>
</gene>
<dbReference type="Proteomes" id="UP000650533">
    <property type="component" value="Chromosome 16"/>
</dbReference>
<dbReference type="PANTHER" id="PTHR22663">
    <property type="entry name" value="RING FINGER PROTEIN NARYA-RELATED"/>
    <property type="match status" value="1"/>
</dbReference>
<dbReference type="EMBL" id="CP059673">
    <property type="protein sequence ID" value="QRW27380.1"/>
    <property type="molecule type" value="Genomic_DNA"/>
</dbReference>
<evidence type="ECO:0000256" key="2">
    <source>
        <dbReference type="SAM" id="Coils"/>
    </source>
</evidence>
<dbReference type="PANTHER" id="PTHR22663:SF17">
    <property type="entry name" value="RING FINGER PROTEIN NARYA-RELATED"/>
    <property type="match status" value="1"/>
</dbReference>
<evidence type="ECO:0000313" key="6">
    <source>
        <dbReference type="Proteomes" id="UP000650533"/>
    </source>
</evidence>
<dbReference type="GO" id="GO:0016925">
    <property type="term" value="P:protein sumoylation"/>
    <property type="evidence" value="ECO:0007669"/>
    <property type="project" value="TreeGrafter"/>
</dbReference>
<feature type="region of interest" description="Disordered" evidence="3">
    <location>
        <begin position="161"/>
        <end position="196"/>
    </location>
</feature>
<feature type="compositionally biased region" description="Polar residues" evidence="3">
    <location>
        <begin position="181"/>
        <end position="196"/>
    </location>
</feature>
<keyword evidence="2" id="KW-0175">Coiled coil</keyword>
<evidence type="ECO:0000256" key="1">
    <source>
        <dbReference type="ARBA" id="ARBA00023254"/>
    </source>
</evidence>
<dbReference type="RefSeq" id="XP_043187617.1">
    <property type="nucleotide sequence ID" value="XM_043321794.1"/>
</dbReference>
<sequence length="303" mass="34091">MQTSSSDNSIWEYVHCSVCMVLFLPPNHPDPVPDIPFWLTECGHVVCNNHLMADQSCASCGAKNPSIVPLQRNMSPPVSEWFRPLSDAHESLVMASRIQHNMFVALIRHYRQRYDAAKIMIRQLQTELESLRSQLNSQRYLAASPRLGILEQRDLYDNLYSSSSGSASKRRRIDVEGAVSSPHSSSTPNRPTRAFNDNSNITAGYESGGLTQTIEHQSHSLNHRLNPTSISIVTPRKRKEICVYTAFHTSEGATNWKRRRTMHTPDTWRTANVSSAEYSSDAPTNVGSTKDDYASRIRQSLEG</sequence>
<proteinExistence type="predicted"/>
<reference evidence="5" key="1">
    <citation type="submission" date="2020-05" db="EMBL/GenBank/DDBJ databases">
        <title>Evolutionary and genomic comparisons of hybrid uninucleate and nonhybrid Rhizoctonia fungi.</title>
        <authorList>
            <person name="Li C."/>
            <person name="Chen X."/>
        </authorList>
    </citation>
    <scope>NUCLEOTIDE SEQUENCE</scope>
    <source>
        <strain evidence="5">AG-1 IA</strain>
    </source>
</reference>
<feature type="domain" description="RING-type" evidence="4">
    <location>
        <begin position="15"/>
        <end position="61"/>
    </location>
</feature>
<evidence type="ECO:0000256" key="3">
    <source>
        <dbReference type="SAM" id="MobiDB-lite"/>
    </source>
</evidence>
<protein>
    <recommendedName>
        <fullName evidence="4">RING-type domain-containing protein</fullName>
    </recommendedName>
</protein>
<name>A0A8H8P8Z7_9AGAM</name>
<evidence type="ECO:0000259" key="4">
    <source>
        <dbReference type="Pfam" id="PF14634"/>
    </source>
</evidence>
<dbReference type="Pfam" id="PF14634">
    <property type="entry name" value="zf-RING_5"/>
    <property type="match status" value="1"/>
</dbReference>
<evidence type="ECO:0000313" key="5">
    <source>
        <dbReference type="EMBL" id="QRW27380.1"/>
    </source>
</evidence>
<dbReference type="InterPro" id="IPR001841">
    <property type="entry name" value="Znf_RING"/>
</dbReference>
<accession>A0A8H8P8Z7</accession>
<feature type="region of interest" description="Disordered" evidence="3">
    <location>
        <begin position="274"/>
        <end position="303"/>
    </location>
</feature>
<dbReference type="GO" id="GO:0007129">
    <property type="term" value="P:homologous chromosome pairing at meiosis"/>
    <property type="evidence" value="ECO:0007669"/>
    <property type="project" value="TreeGrafter"/>
</dbReference>
<dbReference type="AlphaFoldDB" id="A0A8H8P8Z7"/>
<dbReference type="GO" id="GO:0007131">
    <property type="term" value="P:reciprocal meiotic recombination"/>
    <property type="evidence" value="ECO:0007669"/>
    <property type="project" value="InterPro"/>
</dbReference>
<feature type="coiled-coil region" evidence="2">
    <location>
        <begin position="107"/>
        <end position="141"/>
    </location>
</feature>
<dbReference type="GO" id="GO:0019789">
    <property type="term" value="F:SUMO transferase activity"/>
    <property type="evidence" value="ECO:0007669"/>
    <property type="project" value="InterPro"/>
</dbReference>
<feature type="compositionally biased region" description="Polar residues" evidence="3">
    <location>
        <begin position="274"/>
        <end position="288"/>
    </location>
</feature>
<organism evidence="5 6">
    <name type="scientific">Rhizoctonia solani</name>
    <dbReference type="NCBI Taxonomy" id="456999"/>
    <lineage>
        <taxon>Eukaryota</taxon>
        <taxon>Fungi</taxon>
        <taxon>Dikarya</taxon>
        <taxon>Basidiomycota</taxon>
        <taxon>Agaricomycotina</taxon>
        <taxon>Agaricomycetes</taxon>
        <taxon>Cantharellales</taxon>
        <taxon>Ceratobasidiaceae</taxon>
        <taxon>Rhizoctonia</taxon>
    </lineage>
</organism>
<dbReference type="KEGG" id="rsx:RhiXN_01975"/>
<dbReference type="GO" id="GO:0000795">
    <property type="term" value="C:synaptonemal complex"/>
    <property type="evidence" value="ECO:0007669"/>
    <property type="project" value="InterPro"/>
</dbReference>
<dbReference type="GeneID" id="67024257"/>